<keyword evidence="1" id="KW-1133">Transmembrane helix</keyword>
<evidence type="ECO:0000313" key="4">
    <source>
        <dbReference type="Proteomes" id="UP000012174"/>
    </source>
</evidence>
<keyword evidence="1" id="KW-0472">Membrane</keyword>
<dbReference type="Pfam" id="PF24803">
    <property type="entry name" value="DUF7704"/>
    <property type="match status" value="1"/>
</dbReference>
<feature type="domain" description="DUF7704" evidence="2">
    <location>
        <begin position="4"/>
        <end position="144"/>
    </location>
</feature>
<keyword evidence="1" id="KW-0812">Transmembrane</keyword>
<keyword evidence="4" id="KW-1185">Reference proteome</keyword>
<feature type="transmembrane region" description="Helical" evidence="1">
    <location>
        <begin position="51"/>
        <end position="74"/>
    </location>
</feature>
<dbReference type="KEGG" id="ela:UCREL1_1903"/>
<dbReference type="InterPro" id="IPR056121">
    <property type="entry name" value="DUF7704"/>
</dbReference>
<feature type="transmembrane region" description="Helical" evidence="1">
    <location>
        <begin position="122"/>
        <end position="146"/>
    </location>
</feature>
<evidence type="ECO:0000259" key="2">
    <source>
        <dbReference type="Pfam" id="PF24803"/>
    </source>
</evidence>
<name>M7T2I4_EUTLA</name>
<dbReference type="OrthoDB" id="2937326at2759"/>
<reference evidence="4" key="1">
    <citation type="journal article" date="2013" name="Genome Announc.">
        <title>Draft genome sequence of the grapevine dieback fungus Eutypa lata UCR-EL1.</title>
        <authorList>
            <person name="Blanco-Ulate B."/>
            <person name="Rolshausen P.E."/>
            <person name="Cantu D."/>
        </authorList>
    </citation>
    <scope>NUCLEOTIDE SEQUENCE [LARGE SCALE GENOMIC DNA]</scope>
    <source>
        <strain evidence="4">UCR-EL1</strain>
    </source>
</reference>
<evidence type="ECO:0000313" key="3">
    <source>
        <dbReference type="EMBL" id="EMR71053.1"/>
    </source>
</evidence>
<proteinExistence type="predicted"/>
<feature type="transmembrane region" description="Helical" evidence="1">
    <location>
        <begin position="12"/>
        <end position="31"/>
    </location>
</feature>
<dbReference type="STRING" id="1287681.M7T2I4"/>
<sequence length="161" mass="18408">MAITCMPKYPFFLFGILEPGLLSWGYVAGWLDPFTFYRDQVPNNPVDDMPPQGLILTLMTVNLFGVMIMAGLMSCWSMHKDIAKKYTIIMIITDVGHTYSVWRGVGADYFWDPTQWNAHNVLNIGMCMFLLVHRIIFMFDGFGPLLDEKDLAKRDLAKKTA</sequence>
<gene>
    <name evidence="3" type="ORF">UCREL1_1903</name>
</gene>
<dbReference type="EMBL" id="KB705715">
    <property type="protein sequence ID" value="EMR71053.1"/>
    <property type="molecule type" value="Genomic_DNA"/>
</dbReference>
<dbReference type="Proteomes" id="UP000012174">
    <property type="component" value="Unassembled WGS sequence"/>
</dbReference>
<protein>
    <recommendedName>
        <fullName evidence="2">DUF7704 domain-containing protein</fullName>
    </recommendedName>
</protein>
<dbReference type="HOGENOM" id="CLU_112091_3_1_1"/>
<evidence type="ECO:0000256" key="1">
    <source>
        <dbReference type="SAM" id="Phobius"/>
    </source>
</evidence>
<dbReference type="PANTHER" id="PTHR37019:SF2">
    <property type="entry name" value="EXPERA DOMAIN-CONTAINING PROTEIN"/>
    <property type="match status" value="1"/>
</dbReference>
<dbReference type="PANTHER" id="PTHR37019">
    <property type="entry name" value="CHROMOSOME 1, WHOLE GENOME SHOTGUN SEQUENCE"/>
    <property type="match status" value="1"/>
</dbReference>
<accession>M7T2I4</accession>
<organism evidence="3 4">
    <name type="scientific">Eutypa lata (strain UCR-EL1)</name>
    <name type="common">Grapevine dieback disease fungus</name>
    <name type="synonym">Eutypa armeniacae</name>
    <dbReference type="NCBI Taxonomy" id="1287681"/>
    <lineage>
        <taxon>Eukaryota</taxon>
        <taxon>Fungi</taxon>
        <taxon>Dikarya</taxon>
        <taxon>Ascomycota</taxon>
        <taxon>Pezizomycotina</taxon>
        <taxon>Sordariomycetes</taxon>
        <taxon>Xylariomycetidae</taxon>
        <taxon>Xylariales</taxon>
        <taxon>Diatrypaceae</taxon>
        <taxon>Eutypa</taxon>
    </lineage>
</organism>
<dbReference type="AlphaFoldDB" id="M7T2I4"/>